<gene>
    <name evidence="1" type="ORF">HPB49_024016</name>
</gene>
<evidence type="ECO:0000313" key="2">
    <source>
        <dbReference type="Proteomes" id="UP000821865"/>
    </source>
</evidence>
<accession>A0ACB8E472</accession>
<dbReference type="Proteomes" id="UP000821865">
    <property type="component" value="Chromosome 1"/>
</dbReference>
<proteinExistence type="predicted"/>
<name>A0ACB8E472_DERSI</name>
<reference evidence="1" key="1">
    <citation type="submission" date="2020-05" db="EMBL/GenBank/DDBJ databases">
        <title>Large-scale comparative analyses of tick genomes elucidate their genetic diversity and vector capacities.</title>
        <authorList>
            <person name="Jia N."/>
            <person name="Wang J."/>
            <person name="Shi W."/>
            <person name="Du L."/>
            <person name="Sun Y."/>
            <person name="Zhan W."/>
            <person name="Jiang J."/>
            <person name="Wang Q."/>
            <person name="Zhang B."/>
            <person name="Ji P."/>
            <person name="Sakyi L.B."/>
            <person name="Cui X."/>
            <person name="Yuan T."/>
            <person name="Jiang B."/>
            <person name="Yang W."/>
            <person name="Lam T.T.-Y."/>
            <person name="Chang Q."/>
            <person name="Ding S."/>
            <person name="Wang X."/>
            <person name="Zhu J."/>
            <person name="Ruan X."/>
            <person name="Zhao L."/>
            <person name="Wei J."/>
            <person name="Que T."/>
            <person name="Du C."/>
            <person name="Cheng J."/>
            <person name="Dai P."/>
            <person name="Han X."/>
            <person name="Huang E."/>
            <person name="Gao Y."/>
            <person name="Liu J."/>
            <person name="Shao H."/>
            <person name="Ye R."/>
            <person name="Li L."/>
            <person name="Wei W."/>
            <person name="Wang X."/>
            <person name="Wang C."/>
            <person name="Yang T."/>
            <person name="Huo Q."/>
            <person name="Li W."/>
            <person name="Guo W."/>
            <person name="Chen H."/>
            <person name="Zhou L."/>
            <person name="Ni X."/>
            <person name="Tian J."/>
            <person name="Zhou Y."/>
            <person name="Sheng Y."/>
            <person name="Liu T."/>
            <person name="Pan Y."/>
            <person name="Xia L."/>
            <person name="Li J."/>
            <person name="Zhao F."/>
            <person name="Cao W."/>
        </authorList>
    </citation>
    <scope>NUCLEOTIDE SEQUENCE</scope>
    <source>
        <strain evidence="1">Dsil-2018</strain>
    </source>
</reference>
<keyword evidence="2" id="KW-1185">Reference proteome</keyword>
<comment type="caution">
    <text evidence="1">The sequence shown here is derived from an EMBL/GenBank/DDBJ whole genome shotgun (WGS) entry which is preliminary data.</text>
</comment>
<dbReference type="EMBL" id="CM023470">
    <property type="protein sequence ID" value="KAH7981428.1"/>
    <property type="molecule type" value="Genomic_DNA"/>
</dbReference>
<protein>
    <submittedName>
        <fullName evidence="1">Uncharacterized protein</fullName>
    </submittedName>
</protein>
<evidence type="ECO:0000313" key="1">
    <source>
        <dbReference type="EMBL" id="KAH7981428.1"/>
    </source>
</evidence>
<organism evidence="1 2">
    <name type="scientific">Dermacentor silvarum</name>
    <name type="common">Tick</name>
    <dbReference type="NCBI Taxonomy" id="543639"/>
    <lineage>
        <taxon>Eukaryota</taxon>
        <taxon>Metazoa</taxon>
        <taxon>Ecdysozoa</taxon>
        <taxon>Arthropoda</taxon>
        <taxon>Chelicerata</taxon>
        <taxon>Arachnida</taxon>
        <taxon>Acari</taxon>
        <taxon>Parasitiformes</taxon>
        <taxon>Ixodida</taxon>
        <taxon>Ixodoidea</taxon>
        <taxon>Ixodidae</taxon>
        <taxon>Rhipicephalinae</taxon>
        <taxon>Dermacentor</taxon>
    </lineage>
</organism>
<sequence>MASVVLLLTVVFTPSFVLSSDSESEDVLPSVRYRDYDSPNKSPNAQRNTPEFVKDLYSLQSIPIPGVDYEFLPVPIKLPANYRNADSENREDKDATVDPAEKISYQEPRFTGKNDASSEADDSTGEQNEETRDTVKQNLPRKAVFDSSDERHDSSLPTFDAGEGRRYYESYPSRLPPPSERRPRLEPQFPAASAYPGRRDVEIPRTGFLGVSQARLEPQPTGSAQGGGRSDERSSKPTLEFHFDIPNDKFHADLAHGRFSTFKEVPSSLDTLVSSDVSFLNKMIADPPVPDNLTRGGTERFYDAGGNRANAVVHVYPSTAQQPSRSTPGSYQTYPPKGNRAPGRYESSTGSYEDGGSYSQPDSSPRGYSSEQEYPYKASASTMQVKTKPANETPRAKRASKTSGHRETRISSDFIEKNANSTEAKATGHGSTTLASCSEKDTLPFCLVDPFYPTNEITMALREDAEFKRVFSHLKAAQEAGGRGQGAVRSPTAHCPSSVRPVRPLKGRDELGEWKTIVNIDGFGQELLLNRCSAENSPCRAKPPKSCVQLYEIRMLALYDQRTRRLHSGEFRVPTGCICGDDARP</sequence>